<proteinExistence type="predicted"/>
<protein>
    <submittedName>
        <fullName evidence="1">Uncharacterized protein</fullName>
    </submittedName>
</protein>
<sequence>MKKFILTAFTATTLLLSSSPIFAGPLTKSLGIPQEHTFTEKMNLVVK</sequence>
<reference evidence="1" key="1">
    <citation type="submission" date="2018-05" db="EMBL/GenBank/DDBJ databases">
        <authorList>
            <person name="Lanie J.A."/>
            <person name="Ng W.-L."/>
            <person name="Kazmierczak K.M."/>
            <person name="Andrzejewski T.M."/>
            <person name="Davidsen T.M."/>
            <person name="Wayne K.J."/>
            <person name="Tettelin H."/>
            <person name="Glass J.I."/>
            <person name="Rusch D."/>
            <person name="Podicherti R."/>
            <person name="Tsui H.-C.T."/>
            <person name="Winkler M.E."/>
        </authorList>
    </citation>
    <scope>NUCLEOTIDE SEQUENCE</scope>
</reference>
<accession>A0A382EHQ9</accession>
<dbReference type="EMBL" id="UINC01044575">
    <property type="protein sequence ID" value="SVB50210.1"/>
    <property type="molecule type" value="Genomic_DNA"/>
</dbReference>
<dbReference type="AlphaFoldDB" id="A0A382EHQ9"/>
<gene>
    <name evidence="1" type="ORF">METZ01_LOCUS203064</name>
</gene>
<name>A0A382EHQ9_9ZZZZ</name>
<evidence type="ECO:0000313" key="1">
    <source>
        <dbReference type="EMBL" id="SVB50210.1"/>
    </source>
</evidence>
<organism evidence="1">
    <name type="scientific">marine metagenome</name>
    <dbReference type="NCBI Taxonomy" id="408172"/>
    <lineage>
        <taxon>unclassified sequences</taxon>
        <taxon>metagenomes</taxon>
        <taxon>ecological metagenomes</taxon>
    </lineage>
</organism>